<gene>
    <name evidence="2" type="ORF">V1264_009274</name>
</gene>
<feature type="compositionally biased region" description="Polar residues" evidence="1">
    <location>
        <begin position="253"/>
        <end position="264"/>
    </location>
</feature>
<dbReference type="EMBL" id="JBAMIC010000022">
    <property type="protein sequence ID" value="KAK7091615.1"/>
    <property type="molecule type" value="Genomic_DNA"/>
</dbReference>
<feature type="region of interest" description="Disordered" evidence="1">
    <location>
        <begin position="123"/>
        <end position="266"/>
    </location>
</feature>
<dbReference type="PANTHER" id="PTHR21512">
    <property type="entry name" value="TRAFFICKING PROTEIN PARTICLE COMPLEX SUBUNIT 9"/>
    <property type="match status" value="1"/>
</dbReference>
<dbReference type="PANTHER" id="PTHR21512:SF5">
    <property type="entry name" value="TRAFFICKING PROTEIN PARTICLE COMPLEX SUBUNIT 9"/>
    <property type="match status" value="1"/>
</dbReference>
<feature type="compositionally biased region" description="Basic and acidic residues" evidence="1">
    <location>
        <begin position="182"/>
        <end position="198"/>
    </location>
</feature>
<sequence length="287" mass="30644">MSFVDYSQTAEDHQSLLVLVRHTGSHLPTNLFNLVWERIRALSVVHVQGQNRNVVVRYKRGYPVENNEWGAFQAHRKVLGLVSIGKCVDHEEFADLFENYKKVKEEYSNTIINSRLIIFGMNTDGSPLDPKPQQPPPSSASSPPSQHSPSHVSADSGHGASAETSCGDIDSESTRGGPDGDGNSREKNNESVEGDKTDSNPGPSRTGSDGGGSVTITRVGGDASSVSQNGGSGVGSGKKASSSEEKDVGGRPKSNSLTKESTGSEVVFYPSLEQCADLEERLKVSGR</sequence>
<evidence type="ECO:0000256" key="1">
    <source>
        <dbReference type="SAM" id="MobiDB-lite"/>
    </source>
</evidence>
<reference evidence="2 3" key="1">
    <citation type="submission" date="2024-02" db="EMBL/GenBank/DDBJ databases">
        <title>Chromosome-scale genome assembly of the rough periwinkle Littorina saxatilis.</title>
        <authorList>
            <person name="De Jode A."/>
            <person name="Faria R."/>
            <person name="Formenti G."/>
            <person name="Sims Y."/>
            <person name="Smith T.P."/>
            <person name="Tracey A."/>
            <person name="Wood J.M.D."/>
            <person name="Zagrodzka Z.B."/>
            <person name="Johannesson K."/>
            <person name="Butlin R.K."/>
            <person name="Leder E.H."/>
        </authorList>
    </citation>
    <scope>NUCLEOTIDE SEQUENCE [LARGE SCALE GENOMIC DNA]</scope>
    <source>
        <strain evidence="2">Snail1</strain>
        <tissue evidence="2">Muscle</tissue>
    </source>
</reference>
<protein>
    <submittedName>
        <fullName evidence="2">Uncharacterized protein</fullName>
    </submittedName>
</protein>
<name>A0AAN9ARL9_9CAEN</name>
<organism evidence="2 3">
    <name type="scientific">Littorina saxatilis</name>
    <dbReference type="NCBI Taxonomy" id="31220"/>
    <lineage>
        <taxon>Eukaryota</taxon>
        <taxon>Metazoa</taxon>
        <taxon>Spiralia</taxon>
        <taxon>Lophotrochozoa</taxon>
        <taxon>Mollusca</taxon>
        <taxon>Gastropoda</taxon>
        <taxon>Caenogastropoda</taxon>
        <taxon>Littorinimorpha</taxon>
        <taxon>Littorinoidea</taxon>
        <taxon>Littorinidae</taxon>
        <taxon>Littorina</taxon>
    </lineage>
</organism>
<dbReference type="GO" id="GO:0005802">
    <property type="term" value="C:trans-Golgi network"/>
    <property type="evidence" value="ECO:0007669"/>
    <property type="project" value="TreeGrafter"/>
</dbReference>
<feature type="compositionally biased region" description="Pro residues" evidence="1">
    <location>
        <begin position="129"/>
        <end position="138"/>
    </location>
</feature>
<dbReference type="InterPro" id="IPR013935">
    <property type="entry name" value="Trs120_TRAPPC9"/>
</dbReference>
<accession>A0AAN9ARL9</accession>
<comment type="caution">
    <text evidence="2">The sequence shown here is derived from an EMBL/GenBank/DDBJ whole genome shotgun (WGS) entry which is preliminary data.</text>
</comment>
<proteinExistence type="predicted"/>
<feature type="compositionally biased region" description="Low complexity" evidence="1">
    <location>
        <begin position="139"/>
        <end position="153"/>
    </location>
</feature>
<keyword evidence="3" id="KW-1185">Reference proteome</keyword>
<evidence type="ECO:0000313" key="3">
    <source>
        <dbReference type="Proteomes" id="UP001374579"/>
    </source>
</evidence>
<feature type="compositionally biased region" description="Basic and acidic residues" evidence="1">
    <location>
        <begin position="241"/>
        <end position="250"/>
    </location>
</feature>
<evidence type="ECO:0000313" key="2">
    <source>
        <dbReference type="EMBL" id="KAK7091615.1"/>
    </source>
</evidence>
<dbReference type="Proteomes" id="UP001374579">
    <property type="component" value="Unassembled WGS sequence"/>
</dbReference>
<dbReference type="AlphaFoldDB" id="A0AAN9ARL9"/>